<keyword evidence="3" id="KW-0813">Transport</keyword>
<feature type="domain" description="Cyclic nucleotide-binding" evidence="13">
    <location>
        <begin position="486"/>
        <end position="533"/>
    </location>
</feature>
<protein>
    <recommendedName>
        <fullName evidence="13">Cyclic nucleotide-binding domain-containing protein</fullName>
    </recommendedName>
</protein>
<dbReference type="InterPro" id="IPR002110">
    <property type="entry name" value="Ankyrin_rpt"/>
</dbReference>
<dbReference type="InterPro" id="IPR018490">
    <property type="entry name" value="cNMP-bd_dom_sf"/>
</dbReference>
<feature type="compositionally biased region" description="Polar residues" evidence="11">
    <location>
        <begin position="1178"/>
        <end position="1187"/>
    </location>
</feature>
<evidence type="ECO:0000256" key="8">
    <source>
        <dbReference type="ARBA" id="ARBA00023065"/>
    </source>
</evidence>
<evidence type="ECO:0000256" key="9">
    <source>
        <dbReference type="ARBA" id="ARBA00023136"/>
    </source>
</evidence>
<evidence type="ECO:0000256" key="6">
    <source>
        <dbReference type="ARBA" id="ARBA00022882"/>
    </source>
</evidence>
<evidence type="ECO:0000259" key="13">
    <source>
        <dbReference type="PROSITE" id="PS50042"/>
    </source>
</evidence>
<dbReference type="CDD" id="cd00038">
    <property type="entry name" value="CAP_ED"/>
    <property type="match status" value="1"/>
</dbReference>
<comment type="caution">
    <text evidence="14">The sequence shown here is derived from an EMBL/GenBank/DDBJ whole genome shotgun (WGS) entry which is preliminary data.</text>
</comment>
<feature type="compositionally biased region" description="Acidic residues" evidence="11">
    <location>
        <begin position="102"/>
        <end position="114"/>
    </location>
</feature>
<dbReference type="OrthoDB" id="2012993at2759"/>
<dbReference type="InterPro" id="IPR036770">
    <property type="entry name" value="Ankyrin_rpt-contain_sf"/>
</dbReference>
<keyword evidence="5" id="KW-0633">Potassium transport</keyword>
<dbReference type="Pfam" id="PF00520">
    <property type="entry name" value="Ion_trans"/>
    <property type="match status" value="1"/>
</dbReference>
<keyword evidence="6" id="KW-0407">Ion channel</keyword>
<dbReference type="PANTHER" id="PTHR45743">
    <property type="entry name" value="POTASSIUM CHANNEL AKT1"/>
    <property type="match status" value="1"/>
</dbReference>
<feature type="transmembrane region" description="Helical" evidence="12">
    <location>
        <begin position="159"/>
        <end position="180"/>
    </location>
</feature>
<feature type="compositionally biased region" description="Low complexity" evidence="11">
    <location>
        <begin position="1527"/>
        <end position="1542"/>
    </location>
</feature>
<feature type="compositionally biased region" description="Polar residues" evidence="11">
    <location>
        <begin position="1369"/>
        <end position="1389"/>
    </location>
</feature>
<evidence type="ECO:0000256" key="12">
    <source>
        <dbReference type="SAM" id="Phobius"/>
    </source>
</evidence>
<dbReference type="Gene3D" id="1.25.40.20">
    <property type="entry name" value="Ankyrin repeat-containing domain"/>
    <property type="match status" value="3"/>
</dbReference>
<dbReference type="InterPro" id="IPR045319">
    <property type="entry name" value="KAT/AKT"/>
</dbReference>
<evidence type="ECO:0000256" key="10">
    <source>
        <dbReference type="PROSITE-ProRule" id="PRU00023"/>
    </source>
</evidence>
<feature type="region of interest" description="Disordered" evidence="11">
    <location>
        <begin position="1"/>
        <end position="28"/>
    </location>
</feature>
<dbReference type="SUPFAM" id="SSF48403">
    <property type="entry name" value="Ankyrin repeat"/>
    <property type="match status" value="1"/>
</dbReference>
<dbReference type="GO" id="GO:0005249">
    <property type="term" value="F:voltage-gated potassium channel activity"/>
    <property type="evidence" value="ECO:0007669"/>
    <property type="project" value="InterPro"/>
</dbReference>
<evidence type="ECO:0000313" key="14">
    <source>
        <dbReference type="EMBL" id="KAG2447078.1"/>
    </source>
</evidence>
<feature type="region of interest" description="Disordered" evidence="11">
    <location>
        <begin position="1178"/>
        <end position="1210"/>
    </location>
</feature>
<feature type="region of interest" description="Disordered" evidence="11">
    <location>
        <begin position="85"/>
        <end position="120"/>
    </location>
</feature>
<dbReference type="InterPro" id="IPR005821">
    <property type="entry name" value="Ion_trans_dom"/>
</dbReference>
<dbReference type="InterPro" id="IPR000595">
    <property type="entry name" value="cNMP-bd_dom"/>
</dbReference>
<comment type="subcellular location">
    <subcellularLocation>
        <location evidence="1">Membrane</location>
        <topology evidence="1">Multi-pass membrane protein</topology>
    </subcellularLocation>
</comment>
<keyword evidence="4 12" id="KW-0812">Transmembrane</keyword>
<feature type="compositionally biased region" description="Basic and acidic residues" evidence="11">
    <location>
        <begin position="555"/>
        <end position="567"/>
    </location>
</feature>
<keyword evidence="5" id="KW-0630">Potassium</keyword>
<evidence type="ECO:0000313" key="15">
    <source>
        <dbReference type="Proteomes" id="UP000613740"/>
    </source>
</evidence>
<keyword evidence="8" id="KW-0406">Ion transport</keyword>
<evidence type="ECO:0000256" key="1">
    <source>
        <dbReference type="ARBA" id="ARBA00004141"/>
    </source>
</evidence>
<dbReference type="PROSITE" id="PS50088">
    <property type="entry name" value="ANK_REPEAT"/>
    <property type="match status" value="1"/>
</dbReference>
<keyword evidence="10" id="KW-0040">ANK repeat</keyword>
<evidence type="ECO:0000256" key="4">
    <source>
        <dbReference type="ARBA" id="ARBA00022692"/>
    </source>
</evidence>
<dbReference type="Gene3D" id="2.60.120.10">
    <property type="entry name" value="Jelly Rolls"/>
    <property type="match status" value="1"/>
</dbReference>
<keyword evidence="9 12" id="KW-0472">Membrane</keyword>
<feature type="region of interest" description="Disordered" evidence="11">
    <location>
        <begin position="1476"/>
        <end position="1555"/>
    </location>
</feature>
<feature type="region of interest" description="Disordered" evidence="11">
    <location>
        <begin position="552"/>
        <end position="584"/>
    </location>
</feature>
<dbReference type="InterPro" id="IPR014710">
    <property type="entry name" value="RmlC-like_jellyroll"/>
</dbReference>
<reference evidence="14" key="1">
    <citation type="journal article" date="2020" name="bioRxiv">
        <title>Comparative genomics of Chlamydomonas.</title>
        <authorList>
            <person name="Craig R.J."/>
            <person name="Hasan A.R."/>
            <person name="Ness R.W."/>
            <person name="Keightley P.D."/>
        </authorList>
    </citation>
    <scope>NUCLEOTIDE SEQUENCE</scope>
    <source>
        <strain evidence="14">CCAP 11/173</strain>
    </source>
</reference>
<dbReference type="SUPFAM" id="SSF51206">
    <property type="entry name" value="cAMP-binding domain-like"/>
    <property type="match status" value="1"/>
</dbReference>
<evidence type="ECO:0000256" key="11">
    <source>
        <dbReference type="SAM" id="MobiDB-lite"/>
    </source>
</evidence>
<dbReference type="Proteomes" id="UP000613740">
    <property type="component" value="Unassembled WGS sequence"/>
</dbReference>
<dbReference type="EMBL" id="JAEHOD010000023">
    <property type="protein sequence ID" value="KAG2447078.1"/>
    <property type="molecule type" value="Genomic_DNA"/>
</dbReference>
<feature type="transmembrane region" description="Helical" evidence="12">
    <location>
        <begin position="383"/>
        <end position="409"/>
    </location>
</feature>
<organism evidence="14 15">
    <name type="scientific">Chlamydomonas schloesseri</name>
    <dbReference type="NCBI Taxonomy" id="2026947"/>
    <lineage>
        <taxon>Eukaryota</taxon>
        <taxon>Viridiplantae</taxon>
        <taxon>Chlorophyta</taxon>
        <taxon>core chlorophytes</taxon>
        <taxon>Chlorophyceae</taxon>
        <taxon>CS clade</taxon>
        <taxon>Chlamydomonadales</taxon>
        <taxon>Chlamydomonadaceae</taxon>
        <taxon>Chlamydomonas</taxon>
    </lineage>
</organism>
<accession>A0A835WGU8</accession>
<feature type="region of interest" description="Disordered" evidence="11">
    <location>
        <begin position="1367"/>
        <end position="1389"/>
    </location>
</feature>
<name>A0A835WGU8_9CHLO</name>
<dbReference type="GO" id="GO:0034702">
    <property type="term" value="C:monoatomic ion channel complex"/>
    <property type="evidence" value="ECO:0007669"/>
    <property type="project" value="UniProtKB-KW"/>
</dbReference>
<dbReference type="PROSITE" id="PS50297">
    <property type="entry name" value="ANK_REP_REGION"/>
    <property type="match status" value="1"/>
</dbReference>
<evidence type="ECO:0000256" key="5">
    <source>
        <dbReference type="ARBA" id="ARBA00022826"/>
    </source>
</evidence>
<evidence type="ECO:0000256" key="7">
    <source>
        <dbReference type="ARBA" id="ARBA00022989"/>
    </source>
</evidence>
<dbReference type="Gene3D" id="1.10.287.70">
    <property type="match status" value="1"/>
</dbReference>
<dbReference type="Gene3D" id="1.10.287.630">
    <property type="entry name" value="Helix hairpin bin"/>
    <property type="match status" value="1"/>
</dbReference>
<feature type="repeat" description="ANK" evidence="10">
    <location>
        <begin position="782"/>
        <end position="814"/>
    </location>
</feature>
<proteinExistence type="inferred from homology"/>
<dbReference type="Pfam" id="PF12796">
    <property type="entry name" value="Ank_2"/>
    <property type="match status" value="2"/>
</dbReference>
<feature type="transmembrane region" description="Helical" evidence="12">
    <location>
        <begin position="186"/>
        <end position="207"/>
    </location>
</feature>
<sequence length="1580" mass="166394">MDSSGVKYAKASVVPLDTGDAEGADKSVRAGDQSFRQLRISTVVDVATPEEFADGMSRTKSGLGDTSTKGGKQYNRLAAQLAAKSMRRQSVSKSPSMKGLEDELGKDEDEDGEGAEVGPWGILRKDQQRQTLWYRLKTRCQKINQAMVIKPGMRWYQNWFYATVVIALLSGWVLPFHFAFREPGGLLYPYSDLCGIVEFLGTAVFTADFLMKFFAAYIDPNDGVLVTSRPRIAKNYARSWKFFMDVLGWFPLDWIVTEPVAAAGASSDTLRGLAWLKLLHLARLYRVFELFADLDYRMVLSQGTLMLTRNYTYVFYCTHWAACILYEIASLQSFSPNSWVGRNQARFEGRPLAEKYLLALYFSVSAFTGLGDSSLYAGSVPEAGFMILYLLFNLFLGAYILGTVTMLVVKGDERSKQFRDRMTTLNEFSNNNELPEKLQSAMQEHLEVTFHSEQVDDENVLGIYPTTIRRKVLRHLYLQPVKGCYLFKGCKQRFLDAFLTAARVELFMPGVQLLNEGDNVTELNIVVSGEVLVSEAGINLAAAFQQFKGGAGSSKHGDGSNHSRKSDGSVASRTGSMGGRTMSATSMKSGGMDFSVHSNFLELAKNKQVTARYSSDALAEVPFFTDVPSNETVMSQSVVRVLSLPKAAWESLMQQFPQQARLVLTNMQNHMDQELEAELKELSEAANMHLESLRTALRGIRDKQGIEKVDAKLMEQAREALTQGQIDHLMRLDDVRSLARSHVRKVDQVRTFDFLGAASDGDLETLRSMLSQGMSPNAADYDGRTGLMLAAVGGHEAVVRLLLDSGAKSDQLDAFGNSAMAEAVKNSHDNVIDLLLSYGGTLGMDEMAVASTMCTAVFEGDLVKLKRLLHSGAPPNACDYDKRCALHIAGAEGNLAAVKLLVEEGGADPGFQDRWGNTALDEARRVGAAPVVAYLEGLLKGDELDTAGKRHRQQVASDFLAACGLGDAGRVRFMVAHSAPGCVFTGLVLAASKGHKDVVEVLVGWVAPEVLQAEGFIPLTEAGRMGSPGAVAVLRAAGVRLPDPSDPALAAALRAAVTKADVRVAAALLAAGVDAAAAAGPGGGSLLHAAAATGSMALVRRLVEEAGMRPAQEDGAGKTPAAVADATNHGAVADYLRWAAVTSASLAASTPGASAGSVAAQLAVAAASRFGALPDLTASSASGNNTPGGDATAGGSSPKKGTNPAGGSMTAAQRQLVSQINIDDDEDDLDVPMLLAQMPSGHASFKSGVSGAAVSAGLGFHQPSMQRNRSLMRNASSSLRAFTNGTRLTGEGYVNGGGSRPISAQKRGGTGTGMSAAGGASTIVAVAGSAAAAASLSAAATLKQQLQQHGTALRPLALPVLMEEEGTELGSSVRSRNHTADQNTAGDSGSATTLVAATAVPLNDEAAETAPAASASSFAAYRISGVVPASAALPPALSLSGSATGRPITPAGAAMLQLAAETDAAAAALAAASNRRPMTSSGNLAPPIAGVTAPMRSPRTPASTMPAADAVKKDDDLESFLSKPTEASIPGGSTAATAAAMGPAPPPPFPGAADGRLLVNRRTSSLEQELNELSPPGVEV</sequence>
<dbReference type="PANTHER" id="PTHR45743:SF2">
    <property type="entry name" value="POTASSIUM CHANNEL AKT1"/>
    <property type="match status" value="1"/>
</dbReference>
<dbReference type="SMART" id="SM00248">
    <property type="entry name" value="ANK"/>
    <property type="match status" value="6"/>
</dbReference>
<comment type="similarity">
    <text evidence="2">Belongs to the potassium channel family. Plant (TC 1.A.1.4) subfamily.</text>
</comment>
<evidence type="ECO:0000256" key="2">
    <source>
        <dbReference type="ARBA" id="ARBA00007929"/>
    </source>
</evidence>
<dbReference type="SUPFAM" id="SSF81324">
    <property type="entry name" value="Voltage-gated potassium channels"/>
    <property type="match status" value="1"/>
</dbReference>
<keyword evidence="15" id="KW-1185">Reference proteome</keyword>
<evidence type="ECO:0000256" key="3">
    <source>
        <dbReference type="ARBA" id="ARBA00022448"/>
    </source>
</evidence>
<dbReference type="PROSITE" id="PS50042">
    <property type="entry name" value="CNMP_BINDING_3"/>
    <property type="match status" value="1"/>
</dbReference>
<gene>
    <name evidence="14" type="ORF">HYH02_007828</name>
</gene>
<keyword evidence="7 12" id="KW-1133">Transmembrane helix</keyword>
<keyword evidence="5" id="KW-0631">Potassium channel</keyword>
<keyword evidence="6" id="KW-0851">Voltage-gated channel</keyword>
<feature type="transmembrane region" description="Helical" evidence="12">
    <location>
        <begin position="356"/>
        <end position="377"/>
    </location>
</feature>